<keyword evidence="2" id="KW-1185">Reference proteome</keyword>
<proteinExistence type="predicted"/>
<organism evidence="1 2">
    <name type="scientific">Acetobacter aceti</name>
    <dbReference type="NCBI Taxonomy" id="435"/>
    <lineage>
        <taxon>Bacteria</taxon>
        <taxon>Pseudomonadati</taxon>
        <taxon>Pseudomonadota</taxon>
        <taxon>Alphaproteobacteria</taxon>
        <taxon>Acetobacterales</taxon>
        <taxon>Acetobacteraceae</taxon>
        <taxon>Acetobacter</taxon>
        <taxon>Acetobacter subgen. Acetobacter</taxon>
    </lineage>
</organism>
<gene>
    <name evidence="1" type="ORF">A0U92_15380</name>
</gene>
<protein>
    <submittedName>
        <fullName evidence="1">Uncharacterized protein</fullName>
    </submittedName>
</protein>
<reference evidence="1 2" key="1">
    <citation type="submission" date="2016-03" db="EMBL/GenBank/DDBJ databases">
        <title>Acetic acid bacteria sequencing.</title>
        <authorList>
            <person name="Brandt J."/>
            <person name="Jakob F."/>
            <person name="Vogel R.F."/>
        </authorList>
    </citation>
    <scope>NUCLEOTIDE SEQUENCE [LARGE SCALE GENOMIC DNA]</scope>
    <source>
        <strain evidence="1 2">TMW2.1153</strain>
    </source>
</reference>
<dbReference type="EMBL" id="CP014692">
    <property type="protein sequence ID" value="AQS85918.1"/>
    <property type="molecule type" value="Genomic_DNA"/>
</dbReference>
<sequence length="310" mass="31577">MGTLWLGGINNPSTTQHVTLEIDGSDTDVGIFECVPSSGGAPTEIDFKGTNDSVSMYPGEALGNGGDTMDLSHTVFKQVDPTSGASAALQKLVIHGSGGNDTFTGAALNNFLYEGIGNCTFHQSAGNDVITCNGGNSTYYANNVWSAYAGGYLDQNGTSYLNNGEDWALYDQTDGQMVFLTNVLTVVLNGVTYLSSVENQAAAAWPGTTSAATSAQRSALSSGLASDAAASPTGALLSGADLKEIHASVLADFTLKSLQGSASVASIGSSQAATNEDYSSASAASVLSGIQNHTALVAFPSADSTTIFST</sequence>
<dbReference type="AlphaFoldDB" id="A0A1U9KJJ8"/>
<dbReference type="InterPro" id="IPR011049">
    <property type="entry name" value="Serralysin-like_metalloprot_C"/>
</dbReference>
<evidence type="ECO:0000313" key="1">
    <source>
        <dbReference type="EMBL" id="AQS85918.1"/>
    </source>
</evidence>
<accession>A0A1U9KJJ8</accession>
<dbReference type="SUPFAM" id="SSF51120">
    <property type="entry name" value="beta-Roll"/>
    <property type="match status" value="1"/>
</dbReference>
<name>A0A1U9KJJ8_ACEAC</name>
<evidence type="ECO:0000313" key="2">
    <source>
        <dbReference type="Proteomes" id="UP000188937"/>
    </source>
</evidence>
<dbReference type="Proteomes" id="UP000188937">
    <property type="component" value="Chromosome"/>
</dbReference>
<dbReference type="KEGG" id="aace:A0U92_15380"/>